<reference evidence="1 2" key="1">
    <citation type="submission" date="2018-06" db="EMBL/GenBank/DDBJ databases">
        <title>Genomic Encyclopedia of Archaeal and Bacterial Type Strains, Phase II (KMG-II): from individual species to whole genera.</title>
        <authorList>
            <person name="Goeker M."/>
        </authorList>
    </citation>
    <scope>NUCLEOTIDE SEQUENCE [LARGE SCALE GENOMIC DNA]</scope>
    <source>
        <strain evidence="1 2">T4</strain>
    </source>
</reference>
<keyword evidence="2" id="KW-1185">Reference proteome</keyword>
<dbReference type="Proteomes" id="UP000248917">
    <property type="component" value="Unassembled WGS sequence"/>
</dbReference>
<dbReference type="SUPFAM" id="SSF48452">
    <property type="entry name" value="TPR-like"/>
    <property type="match status" value="1"/>
</dbReference>
<evidence type="ECO:0000313" key="1">
    <source>
        <dbReference type="EMBL" id="PZV83780.1"/>
    </source>
</evidence>
<proteinExistence type="predicted"/>
<dbReference type="AlphaFoldDB" id="A0A326S1W6"/>
<dbReference type="OrthoDB" id="1197043at2"/>
<sequence length="515" mass="58781">MVRSIFLMFSGIFAWKILLICPSIGIAQTQGYYDSLELARSKMDEKKLIEAFEILDQLEKQFPGEENLIRIKGQALYWSQDFELTKSFFRTKISSFPDLQWIKLDYGRILYELHENKEAKGILDQFLAHQPEHPEANQMMATLNYWVGQSPKKSYDYLEKILIPFPDNPSALELQKEIREGTSPFFKIITGYFSDSQPLQFFNFQQEGSFYLHSKIQPGYSLNYRSYSMGTNVFSIQAWNKIGWTQTGTSLLLRGGMASSSIWDGAELTFGGVFSQRISKDIELRASVDREAYFYTLASLQEKIIPLVFRAELGREVSSTWTGKVLFQRSNFEDNNSVQTISFWGLYPLMNQNLVRIDLGYAFMTSDSEEVRFEPNQPILNRPNNTAIGEVIPGSYTPYFTPIHQQVHGLLAKLNVNFSGNVKLAISGNVGVYAEIDNPNTIYYGGPGVGNAPIKPSDIFLELFPTRYNPMDLSAEITCNLSSGTSLKMQYTYQKTIFFESNAIQAGLNFRIWND</sequence>
<protein>
    <recommendedName>
        <fullName evidence="3">Tetratricopeptide repeat protein</fullName>
    </recommendedName>
</protein>
<evidence type="ECO:0000313" key="2">
    <source>
        <dbReference type="Proteomes" id="UP000248917"/>
    </source>
</evidence>
<dbReference type="RefSeq" id="WP_111392400.1">
    <property type="nucleotide sequence ID" value="NZ_QKTX01000005.1"/>
</dbReference>
<comment type="caution">
    <text evidence="1">The sequence shown here is derived from an EMBL/GenBank/DDBJ whole genome shotgun (WGS) entry which is preliminary data.</text>
</comment>
<dbReference type="Gene3D" id="1.25.40.10">
    <property type="entry name" value="Tetratricopeptide repeat domain"/>
    <property type="match status" value="1"/>
</dbReference>
<dbReference type="InterPro" id="IPR011990">
    <property type="entry name" value="TPR-like_helical_dom_sf"/>
</dbReference>
<accession>A0A326S1W6</accession>
<gene>
    <name evidence="1" type="ORF">CLV31_1053</name>
</gene>
<evidence type="ECO:0008006" key="3">
    <source>
        <dbReference type="Google" id="ProtNLM"/>
    </source>
</evidence>
<dbReference type="EMBL" id="QKTX01000005">
    <property type="protein sequence ID" value="PZV83780.1"/>
    <property type="molecule type" value="Genomic_DNA"/>
</dbReference>
<name>A0A326S1W6_9BACT</name>
<organism evidence="1 2">
    <name type="scientific">Algoriphagus aquaeductus</name>
    <dbReference type="NCBI Taxonomy" id="475299"/>
    <lineage>
        <taxon>Bacteria</taxon>
        <taxon>Pseudomonadati</taxon>
        <taxon>Bacteroidota</taxon>
        <taxon>Cytophagia</taxon>
        <taxon>Cytophagales</taxon>
        <taxon>Cyclobacteriaceae</taxon>
        <taxon>Algoriphagus</taxon>
    </lineage>
</organism>